<dbReference type="Gene3D" id="3.80.10.10">
    <property type="entry name" value="Ribonuclease Inhibitor"/>
    <property type="match status" value="2"/>
</dbReference>
<reference evidence="9" key="2">
    <citation type="submission" date="2025-08" db="UniProtKB">
        <authorList>
            <consortium name="RefSeq"/>
        </authorList>
    </citation>
    <scope>IDENTIFICATION</scope>
    <source>
        <tissue evidence="9">Leaf</tissue>
    </source>
</reference>
<evidence type="ECO:0000256" key="2">
    <source>
        <dbReference type="ARBA" id="ARBA00022614"/>
    </source>
</evidence>
<dbReference type="PANTHER" id="PTHR33463">
    <property type="entry name" value="NB-ARC DOMAIN-CONTAINING PROTEIN-RELATED"/>
    <property type="match status" value="1"/>
</dbReference>
<dbReference type="InterPro" id="IPR036388">
    <property type="entry name" value="WH-like_DNA-bd_sf"/>
</dbReference>
<sequence length="1105" mass="127292">MADIANVGLTAGLSCWDRTANYRKYIQSLADNLNALESKMVELGHVYDDVNRLVSAAEGEQWIRKGDLAGWLERVDTHRKEAEKFLADGKQTMGKTFLCGLCFCNCRARYKQSKLAEAKRAGLETELALGRTFRVKDDVAYEPADLILKRNLEALHPKTDDLHSVFETVLQKVKEEEDNYRVRTHEVGCWLERVQLLEKEAQEILEQGAKEMESCQGIRQESLSQRNCTSYHELSKHAEEKRATLEEELRKGSGFTIFTYKRAEPLMVEIPLEPPTGLHSTFQEVWEWVQDAKVRCIGLYGMGGVGKTTLLKMIHNEFLKIKHDYNMAAWIVASHPPNLEEIQKAIFRKLHLPKSEWDDTSESDRAGKILSIMKEKKFLLFLDDIWDQIDLLELGIPSHNYQHKSKIIFTTRSLKICGLMQADRTKKVECLPPDEALQLFRGKVGKETWSAHAEIPKLAEDLVKECEYLPLALITIGASMASRRHLDDWKRALEDLESRPSEFEGIERVFSRLEFSYKALPNEVHKKCFLYCSIFPEDHKFQMEELIDLCIGEGFLNECDSIHDARHRGINIISSLRRACLLEEDSSGSTRRFRMHDVIRDMALWLASNRERKKKKILVQKKRRSFETKEFKMWNSAERISLWDVDQSIGDLPAKMSCSNLSTLILRNTEVTVFPNGFFPSMPSLRVLDLFESKFLVELPEDIGVLVNLRYLNLRWTRIKKLPLELKNLIKLVFLLVDRTCRIPKGMILSLSSLKVFHWGPPILSTGRTYEEMIRHLSSLTALLWGLPTVSTGRTDEGDERNVIGDLDSTSEIDEAHLSLYYAGTVKKLLMDCSHLQRCLGELRLVECKDSASLIIPKSSLRRMEHLNHLSIYRCEYAEISMCSREYGCSEAGRSDGSLLADDYIPGPTSSEKSQDCFRNLKKIDINGCRQLRDLSLLIYHSPSLANLTIEDCPAMQELIGRNIDDFHVDRIFSCLIELHLTDLPEFESICRRKLPFPSLELLEVKRCPKLKKLPLNTSSARGRSLAIVGEQKWWSGLQWDDPQTQKFFITHFNVLQDPSEIIEQMMRQVKRELCNSLIDPGEAQTDFKRGREIWITQHSNLRRR</sequence>
<evidence type="ECO:0000256" key="5">
    <source>
        <dbReference type="ARBA" id="ARBA00022821"/>
    </source>
</evidence>
<accession>A0A6P8BMK3</accession>
<evidence type="ECO:0000313" key="9">
    <source>
        <dbReference type="RefSeq" id="XP_031371682.1"/>
    </source>
</evidence>
<reference evidence="8" key="1">
    <citation type="journal article" date="2020" name="Plant Biotechnol. J.">
        <title>The pomegranate (Punica granatum L.) draft genome dissects genetic divergence between soft- and hard-seeded cultivars.</title>
        <authorList>
            <person name="Luo X."/>
            <person name="Li H."/>
            <person name="Wu Z."/>
            <person name="Yao W."/>
            <person name="Zhao P."/>
            <person name="Cao D."/>
            <person name="Yu H."/>
            <person name="Li K."/>
            <person name="Poudel K."/>
            <person name="Zhao D."/>
            <person name="Zhang F."/>
            <person name="Xia X."/>
            <person name="Chen L."/>
            <person name="Wang Q."/>
            <person name="Jing D."/>
            <person name="Cao S."/>
        </authorList>
    </citation>
    <scope>NUCLEOTIDE SEQUENCE [LARGE SCALE GENOMIC DNA]</scope>
    <source>
        <strain evidence="8">cv. Tunisia</strain>
    </source>
</reference>
<proteinExistence type="inferred from homology"/>
<dbReference type="RefSeq" id="XP_031371682.1">
    <property type="nucleotide sequence ID" value="XM_031515822.1"/>
</dbReference>
<evidence type="ECO:0000256" key="4">
    <source>
        <dbReference type="ARBA" id="ARBA00022741"/>
    </source>
</evidence>
<dbReference type="Gene3D" id="3.40.50.300">
    <property type="entry name" value="P-loop containing nucleotide triphosphate hydrolases"/>
    <property type="match status" value="1"/>
</dbReference>
<dbReference type="FunFam" id="1.10.8.430:FF:000003">
    <property type="entry name" value="Probable disease resistance protein At5g66910"/>
    <property type="match status" value="1"/>
</dbReference>
<keyword evidence="4" id="KW-0547">Nucleotide-binding</keyword>
<keyword evidence="2" id="KW-0433">Leucine-rich repeat</keyword>
<dbReference type="SMART" id="SM00382">
    <property type="entry name" value="AAA"/>
    <property type="match status" value="1"/>
</dbReference>
<organism evidence="8 9">
    <name type="scientific">Punica granatum</name>
    <name type="common">Pomegranate</name>
    <dbReference type="NCBI Taxonomy" id="22663"/>
    <lineage>
        <taxon>Eukaryota</taxon>
        <taxon>Viridiplantae</taxon>
        <taxon>Streptophyta</taxon>
        <taxon>Embryophyta</taxon>
        <taxon>Tracheophyta</taxon>
        <taxon>Spermatophyta</taxon>
        <taxon>Magnoliopsida</taxon>
        <taxon>eudicotyledons</taxon>
        <taxon>Gunneridae</taxon>
        <taxon>Pentapetalae</taxon>
        <taxon>rosids</taxon>
        <taxon>malvids</taxon>
        <taxon>Myrtales</taxon>
        <taxon>Lythraceae</taxon>
        <taxon>Punica</taxon>
    </lineage>
</organism>
<dbReference type="Pfam" id="PF23559">
    <property type="entry name" value="WHD_DRP"/>
    <property type="match status" value="1"/>
</dbReference>
<evidence type="ECO:0000256" key="3">
    <source>
        <dbReference type="ARBA" id="ARBA00022737"/>
    </source>
</evidence>
<dbReference type="GO" id="GO:0005524">
    <property type="term" value="F:ATP binding"/>
    <property type="evidence" value="ECO:0007669"/>
    <property type="project" value="UniProtKB-KW"/>
</dbReference>
<dbReference type="SUPFAM" id="SSF52058">
    <property type="entry name" value="L domain-like"/>
    <property type="match status" value="1"/>
</dbReference>
<evidence type="ECO:0000256" key="6">
    <source>
        <dbReference type="ARBA" id="ARBA00022840"/>
    </source>
</evidence>
<dbReference type="FunFam" id="1.10.10.10:FF:000322">
    <property type="entry name" value="Probable disease resistance protein At1g63360"/>
    <property type="match status" value="1"/>
</dbReference>
<dbReference type="InterPro" id="IPR027417">
    <property type="entry name" value="P-loop_NTPase"/>
</dbReference>
<keyword evidence="5" id="KW-0611">Plant defense</keyword>
<dbReference type="SUPFAM" id="SSF52540">
    <property type="entry name" value="P-loop containing nucleoside triphosphate hydrolases"/>
    <property type="match status" value="1"/>
</dbReference>
<protein>
    <submittedName>
        <fullName evidence="9">Probable disease resistance protein At1g61300 isoform X1</fullName>
    </submittedName>
</protein>
<keyword evidence="6" id="KW-0067">ATP-binding</keyword>
<dbReference type="Gene3D" id="1.10.10.10">
    <property type="entry name" value="Winged helix-like DNA-binding domain superfamily/Winged helix DNA-binding domain"/>
    <property type="match status" value="1"/>
</dbReference>
<dbReference type="InterPro" id="IPR055414">
    <property type="entry name" value="LRR_R13L4/SHOC2-like"/>
</dbReference>
<dbReference type="GeneID" id="116187192"/>
<dbReference type="OrthoDB" id="664960at2759"/>
<dbReference type="PRINTS" id="PR00364">
    <property type="entry name" value="DISEASERSIST"/>
</dbReference>
<dbReference type="Gene3D" id="1.10.8.430">
    <property type="entry name" value="Helical domain of apoptotic protease-activating factors"/>
    <property type="match status" value="1"/>
</dbReference>
<keyword evidence="3" id="KW-0677">Repeat</keyword>
<dbReference type="Proteomes" id="UP000515151">
    <property type="component" value="Chromosome 8"/>
</dbReference>
<keyword evidence="8" id="KW-1185">Reference proteome</keyword>
<dbReference type="InterPro" id="IPR057135">
    <property type="entry name" value="At4g27190-like_LRR"/>
</dbReference>
<dbReference type="InterPro" id="IPR042197">
    <property type="entry name" value="Apaf_helical"/>
</dbReference>
<dbReference type="InterPro" id="IPR003593">
    <property type="entry name" value="AAA+_ATPase"/>
</dbReference>
<dbReference type="InterPro" id="IPR050905">
    <property type="entry name" value="Plant_NBS-LRR"/>
</dbReference>
<dbReference type="InterPro" id="IPR032675">
    <property type="entry name" value="LRR_dom_sf"/>
</dbReference>
<dbReference type="Pfam" id="PF00931">
    <property type="entry name" value="NB-ARC"/>
    <property type="match status" value="1"/>
</dbReference>
<gene>
    <name evidence="9" type="primary">LOC116187192</name>
</gene>
<dbReference type="GO" id="GO:0043531">
    <property type="term" value="F:ADP binding"/>
    <property type="evidence" value="ECO:0007669"/>
    <property type="project" value="InterPro"/>
</dbReference>
<evidence type="ECO:0000256" key="1">
    <source>
        <dbReference type="ARBA" id="ARBA00008894"/>
    </source>
</evidence>
<dbReference type="FunFam" id="3.40.50.300:FF:001091">
    <property type="entry name" value="Probable disease resistance protein At1g61300"/>
    <property type="match status" value="1"/>
</dbReference>
<dbReference type="InterPro" id="IPR002182">
    <property type="entry name" value="NB-ARC"/>
</dbReference>
<dbReference type="PANTHER" id="PTHR33463:SF204">
    <property type="entry name" value="NB-ARC DOMAIN-CONTAINING PROTEIN"/>
    <property type="match status" value="1"/>
</dbReference>
<feature type="domain" description="AAA+ ATPase" evidence="7">
    <location>
        <begin position="293"/>
        <end position="435"/>
    </location>
</feature>
<dbReference type="InterPro" id="IPR058922">
    <property type="entry name" value="WHD_DRP"/>
</dbReference>
<dbReference type="Pfam" id="PF23598">
    <property type="entry name" value="LRR_14"/>
    <property type="match status" value="1"/>
</dbReference>
<dbReference type="AlphaFoldDB" id="A0A6P8BMK3"/>
<evidence type="ECO:0000259" key="7">
    <source>
        <dbReference type="SMART" id="SM00382"/>
    </source>
</evidence>
<dbReference type="Pfam" id="PF23247">
    <property type="entry name" value="LRR_RPS2"/>
    <property type="match status" value="1"/>
</dbReference>
<evidence type="ECO:0000313" key="8">
    <source>
        <dbReference type="Proteomes" id="UP000515151"/>
    </source>
</evidence>
<name>A0A6P8BMK3_PUNGR</name>
<dbReference type="GO" id="GO:0006952">
    <property type="term" value="P:defense response"/>
    <property type="evidence" value="ECO:0007669"/>
    <property type="project" value="UniProtKB-KW"/>
</dbReference>
<comment type="similarity">
    <text evidence="1">Belongs to the disease resistance NB-LRR family.</text>
</comment>